<dbReference type="EMBL" id="RQZC01000027">
    <property type="protein sequence ID" value="RRD24448.1"/>
    <property type="molecule type" value="Genomic_DNA"/>
</dbReference>
<organism evidence="2 3">
    <name type="scientific">Actinomyces bowdenii</name>
    <dbReference type="NCBI Taxonomy" id="131109"/>
    <lineage>
        <taxon>Bacteria</taxon>
        <taxon>Bacillati</taxon>
        <taxon>Actinomycetota</taxon>
        <taxon>Actinomycetes</taxon>
        <taxon>Actinomycetales</taxon>
        <taxon>Actinomycetaceae</taxon>
        <taxon>Actinomyces</taxon>
    </lineage>
</organism>
<sequence length="362" mass="38012">MSAAHTGGSTDSTQAWHVKHARTWPNARPTWRDPHGTGQPKDRPRHQRRHPDGTRTGVATLSSPTTALTAAVALGATAVSVEGLAELLRATAALSAPMSWGIGSVIDLAVIVLALQAREAVITGHGGHLEMALTWFASAASGVASTSWQLGQVGVQAAAVRLVLPLLAACLWHLSIVDTRAAADAHPARRQARASRLTLNLALTQADTSGRPSVRRRELRARRDLLRHMAATSPAAQDRDLGWWRQQVAEVANERGAGTPTCDTQAVTGAAMATDSNGSARRVRYPGTQAHPPAALTAQLVASDVAAPVVAAPQPSTRERVAAVLRDDPAATSTQIRDQLGEVSLGTVQRHIAAIARQDGAT</sequence>
<gene>
    <name evidence="2" type="ORF">EII10_11340</name>
</gene>
<reference evidence="2 3" key="1">
    <citation type="submission" date="2018-11" db="EMBL/GenBank/DDBJ databases">
        <title>Genomes From Bacteria Associated with the Canine Oral Cavity: a Test Case for Automated Genome-Based Taxonomic Assignment.</title>
        <authorList>
            <person name="Coil D.A."/>
            <person name="Jospin G."/>
            <person name="Darling A.E."/>
            <person name="Wallis C."/>
            <person name="Davis I.J."/>
            <person name="Harris S."/>
            <person name="Eisen J.A."/>
            <person name="Holcombe L.J."/>
            <person name="O'Flynn C."/>
        </authorList>
    </citation>
    <scope>NUCLEOTIDE SEQUENCE [LARGE SCALE GENOMIC DNA]</scope>
    <source>
        <strain evidence="2 3">OH5050</strain>
    </source>
</reference>
<feature type="region of interest" description="Disordered" evidence="1">
    <location>
        <begin position="23"/>
        <end position="61"/>
    </location>
</feature>
<dbReference type="Proteomes" id="UP000271272">
    <property type="component" value="Unassembled WGS sequence"/>
</dbReference>
<evidence type="ECO:0000313" key="2">
    <source>
        <dbReference type="EMBL" id="RRD24448.1"/>
    </source>
</evidence>
<protein>
    <recommendedName>
        <fullName evidence="4">DUF2637 domain-containing protein</fullName>
    </recommendedName>
</protein>
<evidence type="ECO:0000256" key="1">
    <source>
        <dbReference type="SAM" id="MobiDB-lite"/>
    </source>
</evidence>
<name>A0A3P1US44_9ACTO</name>
<evidence type="ECO:0008006" key="4">
    <source>
        <dbReference type="Google" id="ProtNLM"/>
    </source>
</evidence>
<proteinExistence type="predicted"/>
<dbReference type="RefSeq" id="WP_124934599.1">
    <property type="nucleotide sequence ID" value="NZ_RQZC01000027.1"/>
</dbReference>
<comment type="caution">
    <text evidence="2">The sequence shown here is derived from an EMBL/GenBank/DDBJ whole genome shotgun (WGS) entry which is preliminary data.</text>
</comment>
<evidence type="ECO:0000313" key="3">
    <source>
        <dbReference type="Proteomes" id="UP000271272"/>
    </source>
</evidence>
<accession>A0A3P1US44</accession>
<keyword evidence="3" id="KW-1185">Reference proteome</keyword>
<dbReference type="AlphaFoldDB" id="A0A3P1US44"/>
<dbReference type="OrthoDB" id="10014583at2"/>